<protein>
    <recommendedName>
        <fullName evidence="5">Exodeoxyribonuclease 7 large subunit</fullName>
        <ecNumber evidence="5">3.1.11.6</ecNumber>
    </recommendedName>
    <alternativeName>
        <fullName evidence="5">Exodeoxyribonuclease VII large subunit</fullName>
        <shortName evidence="5">Exonuclease VII large subunit</shortName>
    </alternativeName>
</protein>
<dbReference type="InterPro" id="IPR020579">
    <property type="entry name" value="Exonuc_VII_lsu_C"/>
</dbReference>
<dbReference type="Gene3D" id="2.40.50.1010">
    <property type="match status" value="1"/>
</dbReference>
<dbReference type="EMBL" id="CP035108">
    <property type="protein sequence ID" value="QAR32892.1"/>
    <property type="molecule type" value="Genomic_DNA"/>
</dbReference>
<evidence type="ECO:0000256" key="7">
    <source>
        <dbReference type="SAM" id="MobiDB-lite"/>
    </source>
</evidence>
<dbReference type="CDD" id="cd04489">
    <property type="entry name" value="ExoVII_LU_OBF"/>
    <property type="match status" value="1"/>
</dbReference>
<evidence type="ECO:0000313" key="10">
    <source>
        <dbReference type="EMBL" id="QAR32892.1"/>
    </source>
</evidence>
<gene>
    <name evidence="5 10" type="primary">xseA</name>
    <name evidence="10" type="ORF">EP073_05575</name>
</gene>
<accession>A0A410JXI5</accession>
<keyword evidence="3 5" id="KW-0378">Hydrolase</keyword>
<dbReference type="Pfam" id="PF13742">
    <property type="entry name" value="tRNA_anti_2"/>
    <property type="match status" value="1"/>
</dbReference>
<reference evidence="10 11" key="1">
    <citation type="submission" date="2019-01" db="EMBL/GenBank/DDBJ databases">
        <title>Geovibrio thiophilus DSM 11263, complete genome.</title>
        <authorList>
            <person name="Spring S."/>
            <person name="Bunk B."/>
            <person name="Sproer C."/>
        </authorList>
    </citation>
    <scope>NUCLEOTIDE SEQUENCE [LARGE SCALE GENOMIC DNA]</scope>
    <source>
        <strain evidence="10 11">DSM 11263</strain>
    </source>
</reference>
<dbReference type="KEGG" id="gtl:EP073_05575"/>
<feature type="region of interest" description="Disordered" evidence="7">
    <location>
        <begin position="441"/>
        <end position="471"/>
    </location>
</feature>
<keyword evidence="1 5" id="KW-0963">Cytoplasm</keyword>
<dbReference type="GO" id="GO:0008855">
    <property type="term" value="F:exodeoxyribonuclease VII activity"/>
    <property type="evidence" value="ECO:0007669"/>
    <property type="project" value="UniProtKB-UniRule"/>
</dbReference>
<evidence type="ECO:0000256" key="2">
    <source>
        <dbReference type="ARBA" id="ARBA00022722"/>
    </source>
</evidence>
<evidence type="ECO:0000256" key="3">
    <source>
        <dbReference type="ARBA" id="ARBA00022801"/>
    </source>
</evidence>
<organism evidence="10 11">
    <name type="scientific">Geovibrio thiophilus</name>
    <dbReference type="NCBI Taxonomy" id="139438"/>
    <lineage>
        <taxon>Bacteria</taxon>
        <taxon>Pseudomonadati</taxon>
        <taxon>Deferribacterota</taxon>
        <taxon>Deferribacteres</taxon>
        <taxon>Deferribacterales</taxon>
        <taxon>Geovibrionaceae</taxon>
        <taxon>Geovibrio</taxon>
    </lineage>
</organism>
<comment type="function">
    <text evidence="5">Bidirectionally degrades single-stranded DNA into large acid-insoluble oligonucleotides, which are then degraded further into small acid-soluble oligonucleotides.</text>
</comment>
<dbReference type="GO" id="GO:0003676">
    <property type="term" value="F:nucleic acid binding"/>
    <property type="evidence" value="ECO:0007669"/>
    <property type="project" value="InterPro"/>
</dbReference>
<dbReference type="GO" id="GO:0005737">
    <property type="term" value="C:cytoplasm"/>
    <property type="evidence" value="ECO:0007669"/>
    <property type="project" value="UniProtKB-SubCell"/>
</dbReference>
<evidence type="ECO:0000313" key="11">
    <source>
        <dbReference type="Proteomes" id="UP000287502"/>
    </source>
</evidence>
<evidence type="ECO:0000256" key="6">
    <source>
        <dbReference type="RuleBase" id="RU004355"/>
    </source>
</evidence>
<evidence type="ECO:0000259" key="8">
    <source>
        <dbReference type="Pfam" id="PF02601"/>
    </source>
</evidence>
<comment type="similarity">
    <text evidence="5 6">Belongs to the XseA family.</text>
</comment>
<dbReference type="GO" id="GO:0006308">
    <property type="term" value="P:DNA catabolic process"/>
    <property type="evidence" value="ECO:0007669"/>
    <property type="project" value="UniProtKB-UniRule"/>
</dbReference>
<name>A0A410JXI5_9BACT</name>
<dbReference type="InterPro" id="IPR003753">
    <property type="entry name" value="Exonuc_VII_L"/>
</dbReference>
<dbReference type="NCBIfam" id="TIGR00237">
    <property type="entry name" value="xseA"/>
    <property type="match status" value="1"/>
</dbReference>
<dbReference type="OrthoDB" id="9802795at2"/>
<comment type="subcellular location">
    <subcellularLocation>
        <location evidence="5 6">Cytoplasm</location>
    </subcellularLocation>
</comment>
<dbReference type="AlphaFoldDB" id="A0A410JXI5"/>
<feature type="compositionally biased region" description="Basic and acidic residues" evidence="7">
    <location>
        <begin position="442"/>
        <end position="464"/>
    </location>
</feature>
<keyword evidence="11" id="KW-1185">Reference proteome</keyword>
<dbReference type="PANTHER" id="PTHR30008">
    <property type="entry name" value="EXODEOXYRIBONUCLEASE 7 LARGE SUBUNIT"/>
    <property type="match status" value="1"/>
</dbReference>
<keyword evidence="4 5" id="KW-0269">Exonuclease</keyword>
<dbReference type="PANTHER" id="PTHR30008:SF0">
    <property type="entry name" value="EXODEOXYRIBONUCLEASE 7 LARGE SUBUNIT"/>
    <property type="match status" value="1"/>
</dbReference>
<proteinExistence type="inferred from homology"/>
<dbReference type="InterPro" id="IPR025824">
    <property type="entry name" value="OB-fold_nuc-bd_dom"/>
</dbReference>
<dbReference type="RefSeq" id="WP_128466178.1">
    <property type="nucleotide sequence ID" value="NZ_CP035108.1"/>
</dbReference>
<dbReference type="Proteomes" id="UP000287502">
    <property type="component" value="Chromosome"/>
</dbReference>
<evidence type="ECO:0000256" key="1">
    <source>
        <dbReference type="ARBA" id="ARBA00022490"/>
    </source>
</evidence>
<dbReference type="Pfam" id="PF02601">
    <property type="entry name" value="Exonuc_VII_L"/>
    <property type="match status" value="1"/>
</dbReference>
<dbReference type="GO" id="GO:0009318">
    <property type="term" value="C:exodeoxyribonuclease VII complex"/>
    <property type="evidence" value="ECO:0007669"/>
    <property type="project" value="UniProtKB-UniRule"/>
</dbReference>
<feature type="domain" description="Exonuclease VII large subunit C-terminal" evidence="8">
    <location>
        <begin position="122"/>
        <end position="435"/>
    </location>
</feature>
<comment type="catalytic activity">
    <reaction evidence="5 6">
        <text>Exonucleolytic cleavage in either 5'- to 3'- or 3'- to 5'-direction to yield nucleoside 5'-phosphates.</text>
        <dbReference type="EC" id="3.1.11.6"/>
    </reaction>
</comment>
<dbReference type="HAMAP" id="MF_00378">
    <property type="entry name" value="Exonuc_7_L"/>
    <property type="match status" value="1"/>
</dbReference>
<feature type="domain" description="OB-fold nucleic acid binding" evidence="9">
    <location>
        <begin position="4"/>
        <end position="99"/>
    </location>
</feature>
<evidence type="ECO:0000259" key="9">
    <source>
        <dbReference type="Pfam" id="PF13742"/>
    </source>
</evidence>
<dbReference type="EC" id="3.1.11.6" evidence="5"/>
<keyword evidence="2 5" id="KW-0540">Nuclease</keyword>
<comment type="subunit">
    <text evidence="5">Heterooligomer composed of large and small subunits.</text>
</comment>
<sequence>MKQFTVTEITEAIKNLLEGTFRDTVTVRGEITGFSVSPRGHVYFSLKDEKAKIRVAMFKSASVSSRSYTPKNGDSVEVTGELKLYESDGAYQIIARKIEYDSVGLFWQKFEETKRRLESEGLFDEARKKSIPELPERIALITSPTGAAVTDFITTAEKTGGRFVIDIWAVPVQGKEAALPIIKALNTAGSLTKVYDAVVLMRGGGSLEDLAVFSEENVARAVAATEVPCISAVGHERDFSICDFTADLRVATPTAAAVKLSESYAVREKELAVYQDRLASFMENRVNRLNQRMDFLGRRLGASSPAAKIASLKNMLGAREQRAASKMREKLFSVSRKLDTCGTVIRKHHPGIRIERMRNRTDSAVRLLKTFSLDSLKENKQKLELLSARLGGVSPEKALERGYALVSAKNRLVRKAKDVHLEDELEIRFNDGYINTFVTGRKLSEDGNGKNSDNKRRVSKDQKGTGETQNG</sequence>
<evidence type="ECO:0000256" key="4">
    <source>
        <dbReference type="ARBA" id="ARBA00022839"/>
    </source>
</evidence>
<evidence type="ECO:0000256" key="5">
    <source>
        <dbReference type="HAMAP-Rule" id="MF_00378"/>
    </source>
</evidence>